<keyword evidence="1" id="KW-0472">Membrane</keyword>
<evidence type="ECO:0000313" key="3">
    <source>
        <dbReference type="Proteomes" id="UP000005573"/>
    </source>
</evidence>
<comment type="caution">
    <text evidence="2">The sequence shown here is derived from an EMBL/GenBank/DDBJ whole genome shotgun (WGS) entry which is preliminary data.</text>
</comment>
<name>E6LYS5_9ACTO</name>
<feature type="transmembrane region" description="Helical" evidence="1">
    <location>
        <begin position="58"/>
        <end position="79"/>
    </location>
</feature>
<keyword evidence="1" id="KW-1133">Transmembrane helix</keyword>
<gene>
    <name evidence="2" type="ORF">HMPREF0388_1012</name>
</gene>
<dbReference type="RefSeq" id="WP_004009430.1">
    <property type="nucleotide sequence ID" value="NZ_GL622340.1"/>
</dbReference>
<dbReference type="HOGENOM" id="CLU_1640809_0_0_11"/>
<protein>
    <submittedName>
        <fullName evidence="2">Uncharacterized protein</fullName>
    </submittedName>
</protein>
<reference evidence="2 3" key="1">
    <citation type="submission" date="2010-12" db="EMBL/GenBank/DDBJ databases">
        <authorList>
            <person name="Muzny D."/>
            <person name="Qin X."/>
            <person name="Deng J."/>
            <person name="Jiang H."/>
            <person name="Liu Y."/>
            <person name="Qu J."/>
            <person name="Song X.-Z."/>
            <person name="Zhang L."/>
            <person name="Thornton R."/>
            <person name="Coyle M."/>
            <person name="Francisco L."/>
            <person name="Jackson L."/>
            <person name="Javaid M."/>
            <person name="Korchina V."/>
            <person name="Kovar C."/>
            <person name="Mata R."/>
            <person name="Mathew T."/>
            <person name="Ngo R."/>
            <person name="Nguyen L."/>
            <person name="Nguyen N."/>
            <person name="Okwuonu G."/>
            <person name="Ongeri F."/>
            <person name="Pham C."/>
            <person name="Simmons D."/>
            <person name="Wilczek-Boney K."/>
            <person name="Hale W."/>
            <person name="Jakkamsetti A."/>
            <person name="Pham P."/>
            <person name="Ruth R."/>
            <person name="San Lucas F."/>
            <person name="Warren J."/>
            <person name="Zhang J."/>
            <person name="Zhao Z."/>
            <person name="Zhou C."/>
            <person name="Zhu D."/>
            <person name="Lee S."/>
            <person name="Bess C."/>
            <person name="Blankenburg K."/>
            <person name="Forbes L."/>
            <person name="Fu Q."/>
            <person name="Gubbala S."/>
            <person name="Hirani K."/>
            <person name="Jayaseelan J.C."/>
            <person name="Lara F."/>
            <person name="Munidasa M."/>
            <person name="Palculict T."/>
            <person name="Patil S."/>
            <person name="Pu L.-L."/>
            <person name="Saada N."/>
            <person name="Tang L."/>
            <person name="Weissenberger G."/>
            <person name="Zhu Y."/>
            <person name="Hemphill L."/>
            <person name="Shang Y."/>
            <person name="Youmans B."/>
            <person name="Ayvaz T."/>
            <person name="Ross M."/>
            <person name="Santibanez J."/>
            <person name="Aqrawi P."/>
            <person name="Gross S."/>
            <person name="Joshi V."/>
            <person name="Fowler G."/>
            <person name="Nazareth L."/>
            <person name="Reid J."/>
            <person name="Worley K."/>
            <person name="Petrosino J."/>
            <person name="Highlander S."/>
            <person name="Gibbs R."/>
        </authorList>
    </citation>
    <scope>NUCLEOTIDE SEQUENCE [LARGE SCALE GENOMIC DNA]</scope>
    <source>
        <strain evidence="2 3">ATCC 51333</strain>
    </source>
</reference>
<evidence type="ECO:0000313" key="2">
    <source>
        <dbReference type="EMBL" id="EFU80094.1"/>
    </source>
</evidence>
<organism evidence="2 3">
    <name type="scientific">Mobiluncus curtisii ATCC 51333</name>
    <dbReference type="NCBI Taxonomy" id="887326"/>
    <lineage>
        <taxon>Bacteria</taxon>
        <taxon>Bacillati</taxon>
        <taxon>Actinomycetota</taxon>
        <taxon>Actinomycetes</taxon>
        <taxon>Actinomycetales</taxon>
        <taxon>Actinomycetaceae</taxon>
        <taxon>Mobiluncus</taxon>
    </lineage>
</organism>
<dbReference type="Proteomes" id="UP000005573">
    <property type="component" value="Unassembled WGS sequence"/>
</dbReference>
<feature type="transmembrane region" description="Helical" evidence="1">
    <location>
        <begin position="91"/>
        <end position="111"/>
    </location>
</feature>
<sequence>MLFTEAVLLCAIFFLLCFLGTGTDAKNLKNYSSYPDEVQIRISAIPEYQNLFRVKSQFATFMANFLLFLVILFVFGIFIRQSSFTPNFLSVLFLGQTLNVFDLVVIDLLWWRHTPRIRLSQVPQPNLYQNPRKHLYAFIRAFIMFLVIALIDGYLLTLF</sequence>
<dbReference type="EMBL" id="AEPY01000008">
    <property type="protein sequence ID" value="EFU80094.1"/>
    <property type="molecule type" value="Genomic_DNA"/>
</dbReference>
<keyword evidence="1" id="KW-0812">Transmembrane</keyword>
<proteinExistence type="predicted"/>
<accession>E6LYS5</accession>
<evidence type="ECO:0000256" key="1">
    <source>
        <dbReference type="SAM" id="Phobius"/>
    </source>
</evidence>
<feature type="transmembrane region" description="Helical" evidence="1">
    <location>
        <begin position="135"/>
        <end position="156"/>
    </location>
</feature>
<dbReference type="AlphaFoldDB" id="E6LYS5"/>